<evidence type="ECO:0000256" key="4">
    <source>
        <dbReference type="ARBA" id="ARBA00023203"/>
    </source>
</evidence>
<dbReference type="InterPro" id="IPR036140">
    <property type="entry name" value="PFN_sf"/>
</dbReference>
<accession>A0ABZ2WMD8</accession>
<dbReference type="EMBL" id="CP151260">
    <property type="protein sequence ID" value="WZH41415.1"/>
    <property type="molecule type" value="Genomic_DNA"/>
</dbReference>
<dbReference type="InterPro" id="IPR005455">
    <property type="entry name" value="PFN_euk"/>
</dbReference>
<gene>
    <name evidence="7" type="ORF">QYS62_002361</name>
</gene>
<dbReference type="SUPFAM" id="SSF55770">
    <property type="entry name" value="Profilin (actin-binding protein)"/>
    <property type="match status" value="1"/>
</dbReference>
<keyword evidence="4 6" id="KW-0009">Actin-binding</keyword>
<evidence type="ECO:0000256" key="5">
    <source>
        <dbReference type="ARBA" id="ARBA00023212"/>
    </source>
</evidence>
<evidence type="ECO:0000256" key="2">
    <source>
        <dbReference type="ARBA" id="ARBA00010058"/>
    </source>
</evidence>
<name>A0ABZ2WMD8_9HYPO</name>
<dbReference type="PANTHER" id="PTHR11604">
    <property type="entry name" value="PROFILIN"/>
    <property type="match status" value="1"/>
</dbReference>
<dbReference type="Proteomes" id="UP001489902">
    <property type="component" value="Chromosome 1"/>
</dbReference>
<dbReference type="InterPro" id="IPR048278">
    <property type="entry name" value="PFN"/>
</dbReference>
<evidence type="ECO:0000256" key="3">
    <source>
        <dbReference type="ARBA" id="ARBA00022490"/>
    </source>
</evidence>
<comment type="subcellular location">
    <subcellularLocation>
        <location evidence="1">Cytoplasm</location>
        <location evidence="1">Cytoskeleton</location>
    </subcellularLocation>
</comment>
<dbReference type="PANTHER" id="PTHR11604:SF0">
    <property type="entry name" value="PROFILIN"/>
    <property type="match status" value="1"/>
</dbReference>
<reference evidence="7 8" key="1">
    <citation type="submission" date="2024-04" db="EMBL/GenBank/DDBJ databases">
        <title>Complete genome sequence of Fusarium acuminatum.</title>
        <authorList>
            <person name="Lan B."/>
        </authorList>
    </citation>
    <scope>NUCLEOTIDE SEQUENCE [LARGE SCALE GENOMIC DNA]</scope>
    <source>
        <strain evidence="7">1A</strain>
    </source>
</reference>
<organism evidence="7 8">
    <name type="scientific">Fusarium acuminatum</name>
    <dbReference type="NCBI Taxonomy" id="5515"/>
    <lineage>
        <taxon>Eukaryota</taxon>
        <taxon>Fungi</taxon>
        <taxon>Dikarya</taxon>
        <taxon>Ascomycota</taxon>
        <taxon>Pezizomycotina</taxon>
        <taxon>Sordariomycetes</taxon>
        <taxon>Hypocreomycetidae</taxon>
        <taxon>Hypocreales</taxon>
        <taxon>Nectriaceae</taxon>
        <taxon>Fusarium</taxon>
        <taxon>Fusarium tricinctum species complex</taxon>
    </lineage>
</organism>
<proteinExistence type="inferred from homology"/>
<comment type="similarity">
    <text evidence="2 6">Belongs to the profilin family.</text>
</comment>
<dbReference type="Gene3D" id="3.30.450.30">
    <property type="entry name" value="Dynein light chain 2a, cytoplasmic"/>
    <property type="match status" value="1"/>
</dbReference>
<protein>
    <recommendedName>
        <fullName evidence="6">Profilin</fullName>
    </recommendedName>
</protein>
<dbReference type="CDD" id="cd00148">
    <property type="entry name" value="PROF"/>
    <property type="match status" value="1"/>
</dbReference>
<evidence type="ECO:0000313" key="7">
    <source>
        <dbReference type="EMBL" id="WZH41415.1"/>
    </source>
</evidence>
<keyword evidence="5" id="KW-0206">Cytoskeleton</keyword>
<keyword evidence="3" id="KW-0963">Cytoplasm</keyword>
<evidence type="ECO:0000256" key="6">
    <source>
        <dbReference type="RuleBase" id="RU003909"/>
    </source>
</evidence>
<evidence type="ECO:0000313" key="8">
    <source>
        <dbReference type="Proteomes" id="UP001489902"/>
    </source>
</evidence>
<sequence length="140" mass="14693">MSWQGQSFISPLRLSDTTPLVGTGHIDKAALVSAAGDSVWATSAGFELKPEELKAISAIVSGDQGAKDKAFGEGLYVAGERFVLARAEDRSIYARSGRKGLAVAKTTQAIIIAHHPETAIAGNATSTVESLADYLIKQGY</sequence>
<dbReference type="SMART" id="SM00392">
    <property type="entry name" value="PROF"/>
    <property type="match status" value="1"/>
</dbReference>
<dbReference type="Pfam" id="PF00235">
    <property type="entry name" value="Profilin"/>
    <property type="match status" value="1"/>
</dbReference>
<dbReference type="PRINTS" id="PR00392">
    <property type="entry name" value="PROFILIN"/>
</dbReference>
<keyword evidence="8" id="KW-1185">Reference proteome</keyword>
<evidence type="ECO:0000256" key="1">
    <source>
        <dbReference type="ARBA" id="ARBA00004245"/>
    </source>
</evidence>